<protein>
    <submittedName>
        <fullName evidence="1">Uncharacterized protein</fullName>
    </submittedName>
</protein>
<reference evidence="1" key="1">
    <citation type="journal article" date="2015" name="Nature">
        <title>Complex archaea that bridge the gap between prokaryotes and eukaryotes.</title>
        <authorList>
            <person name="Spang A."/>
            <person name="Saw J.H."/>
            <person name="Jorgensen S.L."/>
            <person name="Zaremba-Niedzwiedzka K."/>
            <person name="Martijn J."/>
            <person name="Lind A.E."/>
            <person name="van Eijk R."/>
            <person name="Schleper C."/>
            <person name="Guy L."/>
            <person name="Ettema T.J."/>
        </authorList>
    </citation>
    <scope>NUCLEOTIDE SEQUENCE</scope>
</reference>
<comment type="caution">
    <text evidence="1">The sequence shown here is derived from an EMBL/GenBank/DDBJ whole genome shotgun (WGS) entry which is preliminary data.</text>
</comment>
<organism evidence="1">
    <name type="scientific">marine sediment metagenome</name>
    <dbReference type="NCBI Taxonomy" id="412755"/>
    <lineage>
        <taxon>unclassified sequences</taxon>
        <taxon>metagenomes</taxon>
        <taxon>ecological metagenomes</taxon>
    </lineage>
</organism>
<evidence type="ECO:0000313" key="1">
    <source>
        <dbReference type="EMBL" id="KKN44275.1"/>
    </source>
</evidence>
<name>A0A0F9QJM4_9ZZZZ</name>
<proteinExistence type="predicted"/>
<dbReference type="EMBL" id="LAZR01001459">
    <property type="protein sequence ID" value="KKN44275.1"/>
    <property type="molecule type" value="Genomic_DNA"/>
</dbReference>
<dbReference type="AlphaFoldDB" id="A0A0F9QJM4"/>
<accession>A0A0F9QJM4</accession>
<sequence length="95" mass="11310">MLWHLNLDGRKMYYKKMIDDYPLCGDKTYIILKDKSLSVEVRDYSFWFEKTLSGKKIFEAAKWCDENLKGDYLVGKDASGFNNEYDAMAFRLRWA</sequence>
<gene>
    <name evidence="1" type="ORF">LCGC14_0694800</name>
</gene>